<dbReference type="EMBL" id="CP130318">
    <property type="protein sequence ID" value="WNQ09018.1"/>
    <property type="molecule type" value="Genomic_DNA"/>
</dbReference>
<protein>
    <submittedName>
        <fullName evidence="3">Uncharacterized protein</fullName>
    </submittedName>
</protein>
<sequence length="113" mass="12372">MVSFLFVVGILQVLFGLIMGVRAATEHDFHLLPVLGWWIGGVTSGAVFFALGFILDSVRSTEGYAYQLLRNYNRDNPAPAEAQRPLGNSKSSLSKLSSYRMGTLEKNGESTSE</sequence>
<organism evidence="3 4">
    <name type="scientific">Paenibacillus aurantius</name>
    <dbReference type="NCBI Taxonomy" id="2918900"/>
    <lineage>
        <taxon>Bacteria</taxon>
        <taxon>Bacillati</taxon>
        <taxon>Bacillota</taxon>
        <taxon>Bacilli</taxon>
        <taxon>Bacillales</taxon>
        <taxon>Paenibacillaceae</taxon>
        <taxon>Paenibacillus</taxon>
    </lineage>
</organism>
<accession>A0AA96L941</accession>
<dbReference type="KEGG" id="paun:MJA45_15325"/>
<dbReference type="AlphaFoldDB" id="A0AA96L941"/>
<name>A0AA96L941_9BACL</name>
<feature type="transmembrane region" description="Helical" evidence="2">
    <location>
        <begin position="33"/>
        <end position="55"/>
    </location>
</feature>
<evidence type="ECO:0000313" key="3">
    <source>
        <dbReference type="EMBL" id="WNQ09018.1"/>
    </source>
</evidence>
<feature type="region of interest" description="Disordered" evidence="1">
    <location>
        <begin position="75"/>
        <end position="113"/>
    </location>
</feature>
<keyword evidence="2" id="KW-0812">Transmembrane</keyword>
<keyword evidence="4" id="KW-1185">Reference proteome</keyword>
<reference evidence="3 4" key="1">
    <citation type="submission" date="2022-02" db="EMBL/GenBank/DDBJ databases">
        <title>Paenibacillus sp. MBLB1776 Whole Genome Shotgun Sequencing.</title>
        <authorList>
            <person name="Hwang C.Y."/>
            <person name="Cho E.-S."/>
            <person name="Seo M.-J."/>
        </authorList>
    </citation>
    <scope>NUCLEOTIDE SEQUENCE [LARGE SCALE GENOMIC DNA]</scope>
    <source>
        <strain evidence="3 4">MBLB1776</strain>
    </source>
</reference>
<keyword evidence="2" id="KW-1133">Transmembrane helix</keyword>
<feature type="compositionally biased region" description="Low complexity" evidence="1">
    <location>
        <begin position="89"/>
        <end position="98"/>
    </location>
</feature>
<dbReference type="RefSeq" id="WP_315602785.1">
    <property type="nucleotide sequence ID" value="NZ_CP130318.1"/>
</dbReference>
<keyword evidence="2" id="KW-0472">Membrane</keyword>
<evidence type="ECO:0000256" key="2">
    <source>
        <dbReference type="SAM" id="Phobius"/>
    </source>
</evidence>
<dbReference type="Proteomes" id="UP001305702">
    <property type="component" value="Chromosome"/>
</dbReference>
<gene>
    <name evidence="3" type="ORF">MJA45_15325</name>
</gene>
<evidence type="ECO:0000313" key="4">
    <source>
        <dbReference type="Proteomes" id="UP001305702"/>
    </source>
</evidence>
<evidence type="ECO:0000256" key="1">
    <source>
        <dbReference type="SAM" id="MobiDB-lite"/>
    </source>
</evidence>
<proteinExistence type="predicted"/>